<feature type="chain" id="PRO_5015080134" evidence="2">
    <location>
        <begin position="25"/>
        <end position="81"/>
    </location>
</feature>
<reference evidence="4" key="1">
    <citation type="submission" date="2017-07" db="EMBL/GenBank/DDBJ databases">
        <authorList>
            <person name="Sun Z.S."/>
            <person name="Albrecht U."/>
            <person name="Echele G."/>
            <person name="Lee C.C."/>
        </authorList>
    </citation>
    <scope>NUCLEOTIDE SEQUENCE</scope>
    <source>
        <strain evidence="4">UFG-1</strain>
        <tissue evidence="4">Leaf</tissue>
    </source>
</reference>
<organism evidence="4 5">
    <name type="scientific">Handroanthus impetiginosus</name>
    <dbReference type="NCBI Taxonomy" id="429701"/>
    <lineage>
        <taxon>Eukaryota</taxon>
        <taxon>Viridiplantae</taxon>
        <taxon>Streptophyta</taxon>
        <taxon>Embryophyta</taxon>
        <taxon>Tracheophyta</taxon>
        <taxon>Spermatophyta</taxon>
        <taxon>Magnoliopsida</taxon>
        <taxon>eudicotyledons</taxon>
        <taxon>Gunneridae</taxon>
        <taxon>Pentapetalae</taxon>
        <taxon>asterids</taxon>
        <taxon>lamiids</taxon>
        <taxon>Lamiales</taxon>
        <taxon>Bignoniaceae</taxon>
        <taxon>Crescentiina</taxon>
        <taxon>Tabebuia alliance</taxon>
        <taxon>Handroanthus</taxon>
    </lineage>
</organism>
<comment type="caution">
    <text evidence="4">The sequence shown here is derived from an EMBL/GenBank/DDBJ whole genome shotgun (WGS) entry which is preliminary data.</text>
</comment>
<reference evidence="4" key="3">
    <citation type="journal article" date="2018" name="Gigascience">
        <title>Genome assembly of the pink ipe (Handroanthus impetiginosus, Bignoniaceae), a highly-valued ecologically keystone neotropical timber forest tree.</title>
        <authorList>
            <person name="Silva-Junior O.B."/>
            <person name="Novaes E."/>
            <person name="Grattapaglia D."/>
            <person name="Collevatti R.G."/>
        </authorList>
    </citation>
    <scope>NUCLEOTIDE SEQUENCE [LARGE SCALE GENOMIC DNA]</scope>
    <source>
        <strain evidence="4">UFG-1</strain>
        <tissue evidence="4">Leaf</tissue>
    </source>
</reference>
<proteinExistence type="predicted"/>
<protein>
    <submittedName>
        <fullName evidence="4">Uncharacterized protein</fullName>
    </submittedName>
</protein>
<evidence type="ECO:0000313" key="3">
    <source>
        <dbReference type="EMBL" id="PIN18237.1"/>
    </source>
</evidence>
<dbReference type="OrthoDB" id="1675975at2759"/>
<accession>A0A2G9I2C3</accession>
<dbReference type="Proteomes" id="UP000231279">
    <property type="component" value="Unassembled WGS sequence"/>
</dbReference>
<evidence type="ECO:0000256" key="2">
    <source>
        <dbReference type="SAM" id="SignalP"/>
    </source>
</evidence>
<dbReference type="EMBL" id="NKXS01001495">
    <property type="protein sequence ID" value="PIN18237.1"/>
    <property type="molecule type" value="Genomic_DNA"/>
</dbReference>
<feature type="region of interest" description="Disordered" evidence="1">
    <location>
        <begin position="61"/>
        <end position="81"/>
    </location>
</feature>
<evidence type="ECO:0000256" key="1">
    <source>
        <dbReference type="SAM" id="MobiDB-lite"/>
    </source>
</evidence>
<dbReference type="EMBL" id="NKXS01000514">
    <property type="protein sequence ID" value="PIN23760.1"/>
    <property type="molecule type" value="Genomic_DNA"/>
</dbReference>
<keyword evidence="5" id="KW-1185">Reference proteome</keyword>
<evidence type="ECO:0000313" key="4">
    <source>
        <dbReference type="EMBL" id="PIN23760.1"/>
    </source>
</evidence>
<keyword evidence="2" id="KW-0732">Signal</keyword>
<sequence length="81" mass="9044">MAKSFACLVFILVILSNDEFHTQGRNLIVNKSLDHGKEARHGNVPNPKVSSSEKRMRLRLEEGYTDSYRPTTPGHSPGIGH</sequence>
<name>A0A2G9I2C3_9LAMI</name>
<gene>
    <name evidence="4" type="ORF">CDL12_03515</name>
    <name evidence="3" type="ORF">CDL12_09089</name>
</gene>
<feature type="signal peptide" evidence="2">
    <location>
        <begin position="1"/>
        <end position="24"/>
    </location>
</feature>
<dbReference type="AlphaFoldDB" id="A0A2G9I2C3"/>
<evidence type="ECO:0000313" key="5">
    <source>
        <dbReference type="Proteomes" id="UP000231279"/>
    </source>
</evidence>
<reference evidence="5" key="2">
    <citation type="journal article" date="2018" name="Gigascience">
        <title>Genome assembly of the Pink Ipe (Handroanthus impetiginosus, Bignoniaceae), a highly valued, ecologically keystone Neotropical timber forest tree.</title>
        <authorList>
            <person name="Silva-Junior O.B."/>
            <person name="Grattapaglia D."/>
            <person name="Novaes E."/>
            <person name="Collevatti R.G."/>
        </authorList>
    </citation>
    <scope>NUCLEOTIDE SEQUENCE [LARGE SCALE GENOMIC DNA]</scope>
    <source>
        <strain evidence="5">cv. UFG-1</strain>
    </source>
</reference>